<feature type="region of interest" description="Disordered" evidence="4">
    <location>
        <begin position="113"/>
        <end position="158"/>
    </location>
</feature>
<keyword evidence="6" id="KW-1185">Reference proteome</keyword>
<dbReference type="EMBL" id="BMNB01000003">
    <property type="protein sequence ID" value="GGM26841.1"/>
    <property type="molecule type" value="Genomic_DNA"/>
</dbReference>
<dbReference type="Gene3D" id="2.40.50.140">
    <property type="entry name" value="Nucleic acid-binding proteins"/>
    <property type="match status" value="1"/>
</dbReference>
<dbReference type="GO" id="GO:0003697">
    <property type="term" value="F:single-stranded DNA binding"/>
    <property type="evidence" value="ECO:0007669"/>
    <property type="project" value="InterPro"/>
</dbReference>
<dbReference type="InterPro" id="IPR011344">
    <property type="entry name" value="ssDNA-bd"/>
</dbReference>
<dbReference type="CDD" id="cd04496">
    <property type="entry name" value="SSB_OBF"/>
    <property type="match status" value="1"/>
</dbReference>
<protein>
    <recommendedName>
        <fullName evidence="3">Single-stranded DNA-binding protein</fullName>
    </recommendedName>
</protein>
<comment type="caution">
    <text evidence="5">The sequence shown here is derived from an EMBL/GenBank/DDBJ whole genome shotgun (WGS) entry which is preliminary data.</text>
</comment>
<dbReference type="SUPFAM" id="SSF50249">
    <property type="entry name" value="Nucleic acid-binding proteins"/>
    <property type="match status" value="1"/>
</dbReference>
<proteinExistence type="predicted"/>
<evidence type="ECO:0000256" key="1">
    <source>
        <dbReference type="ARBA" id="ARBA00023125"/>
    </source>
</evidence>
<evidence type="ECO:0000256" key="4">
    <source>
        <dbReference type="SAM" id="MobiDB-lite"/>
    </source>
</evidence>
<accession>A0A917TKN9</accession>
<reference evidence="5" key="2">
    <citation type="submission" date="2020-09" db="EMBL/GenBank/DDBJ databases">
        <authorList>
            <person name="Sun Q."/>
            <person name="Zhou Y."/>
        </authorList>
    </citation>
    <scope>NUCLEOTIDE SEQUENCE</scope>
    <source>
        <strain evidence="5">CGMCC 4.7312</strain>
    </source>
</reference>
<feature type="compositionally biased region" description="Low complexity" evidence="4">
    <location>
        <begin position="136"/>
        <end position="145"/>
    </location>
</feature>
<reference evidence="5" key="1">
    <citation type="journal article" date="2014" name="Int. J. Syst. Evol. Microbiol.">
        <title>Complete genome sequence of Corynebacterium casei LMG S-19264T (=DSM 44701T), isolated from a smear-ripened cheese.</title>
        <authorList>
            <consortium name="US DOE Joint Genome Institute (JGI-PGF)"/>
            <person name="Walter F."/>
            <person name="Albersmeier A."/>
            <person name="Kalinowski J."/>
            <person name="Ruckert C."/>
        </authorList>
    </citation>
    <scope>NUCLEOTIDE SEQUENCE</scope>
    <source>
        <strain evidence="5">CGMCC 4.7312</strain>
    </source>
</reference>
<dbReference type="RefSeq" id="WP_189040998.1">
    <property type="nucleotide sequence ID" value="NZ_BMNB01000003.1"/>
</dbReference>
<dbReference type="PROSITE" id="PS50935">
    <property type="entry name" value="SSB"/>
    <property type="match status" value="1"/>
</dbReference>
<dbReference type="InterPro" id="IPR012340">
    <property type="entry name" value="NA-bd_OB-fold"/>
</dbReference>
<dbReference type="GO" id="GO:0006260">
    <property type="term" value="P:DNA replication"/>
    <property type="evidence" value="ECO:0007669"/>
    <property type="project" value="InterPro"/>
</dbReference>
<evidence type="ECO:0000313" key="6">
    <source>
        <dbReference type="Proteomes" id="UP000608890"/>
    </source>
</evidence>
<keyword evidence="1 2" id="KW-0238">DNA-binding</keyword>
<evidence type="ECO:0000313" key="5">
    <source>
        <dbReference type="EMBL" id="GGM26841.1"/>
    </source>
</evidence>
<gene>
    <name evidence="5" type="primary">ssb</name>
    <name evidence="5" type="ORF">GCM10011608_09510</name>
</gene>
<dbReference type="Proteomes" id="UP000608890">
    <property type="component" value="Unassembled WGS sequence"/>
</dbReference>
<dbReference type="NCBIfam" id="TIGR00621">
    <property type="entry name" value="ssb"/>
    <property type="match status" value="1"/>
</dbReference>
<dbReference type="Pfam" id="PF00436">
    <property type="entry name" value="SSB"/>
    <property type="match status" value="1"/>
</dbReference>
<dbReference type="InterPro" id="IPR000424">
    <property type="entry name" value="Primosome_PriB/ssb"/>
</dbReference>
<sequence length="158" mass="17121">MSLPPIFGTARLLDDPELRFAPSGVAVCRVRLAFNSRRKNPETQQWEDADTLFVDGTVFKQEAENVAESLMRGAEVVVYGRLKTERYETREGEKRSAMKLMIDGIGPSLKFATARPQKLARSSNGQGNGGGDDPWSTGAPAASGARSGGGNFDEEPPF</sequence>
<name>A0A917TKN9_9ACTN</name>
<organism evidence="5 6">
    <name type="scientific">Micromonospora sonchi</name>
    <dbReference type="NCBI Taxonomy" id="1763543"/>
    <lineage>
        <taxon>Bacteria</taxon>
        <taxon>Bacillati</taxon>
        <taxon>Actinomycetota</taxon>
        <taxon>Actinomycetes</taxon>
        <taxon>Micromonosporales</taxon>
        <taxon>Micromonosporaceae</taxon>
        <taxon>Micromonospora</taxon>
    </lineage>
</organism>
<evidence type="ECO:0000256" key="3">
    <source>
        <dbReference type="RuleBase" id="RU000524"/>
    </source>
</evidence>
<evidence type="ECO:0000256" key="2">
    <source>
        <dbReference type="PROSITE-ProRule" id="PRU00252"/>
    </source>
</evidence>
<dbReference type="AlphaFoldDB" id="A0A917TKN9"/>